<feature type="compositionally biased region" description="Acidic residues" evidence="1">
    <location>
        <begin position="922"/>
        <end position="948"/>
    </location>
</feature>
<dbReference type="Proteomes" id="UP000054485">
    <property type="component" value="Unassembled WGS sequence"/>
</dbReference>
<gene>
    <name evidence="2" type="ORF">CY34DRAFT_16557</name>
</gene>
<evidence type="ECO:0000313" key="2">
    <source>
        <dbReference type="EMBL" id="KIK36181.1"/>
    </source>
</evidence>
<evidence type="ECO:0000313" key="3">
    <source>
        <dbReference type="Proteomes" id="UP000054485"/>
    </source>
</evidence>
<reference evidence="2 3" key="1">
    <citation type="submission" date="2014-04" db="EMBL/GenBank/DDBJ databases">
        <authorList>
            <consortium name="DOE Joint Genome Institute"/>
            <person name="Kuo A."/>
            <person name="Ruytinx J."/>
            <person name="Rineau F."/>
            <person name="Colpaert J."/>
            <person name="Kohler A."/>
            <person name="Nagy L.G."/>
            <person name="Floudas D."/>
            <person name="Copeland A."/>
            <person name="Barry K.W."/>
            <person name="Cichocki N."/>
            <person name="Veneault-Fourrey C."/>
            <person name="LaButti K."/>
            <person name="Lindquist E.A."/>
            <person name="Lipzen A."/>
            <person name="Lundell T."/>
            <person name="Morin E."/>
            <person name="Murat C."/>
            <person name="Sun H."/>
            <person name="Tunlid A."/>
            <person name="Henrissat B."/>
            <person name="Grigoriev I.V."/>
            <person name="Hibbett D.S."/>
            <person name="Martin F."/>
            <person name="Nordberg H.P."/>
            <person name="Cantor M.N."/>
            <person name="Hua S.X."/>
        </authorList>
    </citation>
    <scope>NUCLEOTIDE SEQUENCE [LARGE SCALE GENOMIC DNA]</scope>
    <source>
        <strain evidence="2 3">UH-Slu-Lm8-n1</strain>
    </source>
</reference>
<organism evidence="2 3">
    <name type="scientific">Suillus luteus UH-Slu-Lm8-n1</name>
    <dbReference type="NCBI Taxonomy" id="930992"/>
    <lineage>
        <taxon>Eukaryota</taxon>
        <taxon>Fungi</taxon>
        <taxon>Dikarya</taxon>
        <taxon>Basidiomycota</taxon>
        <taxon>Agaricomycotina</taxon>
        <taxon>Agaricomycetes</taxon>
        <taxon>Agaricomycetidae</taxon>
        <taxon>Boletales</taxon>
        <taxon>Suillineae</taxon>
        <taxon>Suillaceae</taxon>
        <taxon>Suillus</taxon>
    </lineage>
</organism>
<feature type="compositionally biased region" description="Acidic residues" evidence="1">
    <location>
        <begin position="903"/>
        <end position="914"/>
    </location>
</feature>
<name>A0A0D0A3A0_9AGAM</name>
<protein>
    <submittedName>
        <fullName evidence="2">Uncharacterized protein</fullName>
    </submittedName>
</protein>
<accession>A0A0D0A3A0</accession>
<reference evidence="3" key="2">
    <citation type="submission" date="2015-01" db="EMBL/GenBank/DDBJ databases">
        <title>Evolutionary Origins and Diversification of the Mycorrhizal Mutualists.</title>
        <authorList>
            <consortium name="DOE Joint Genome Institute"/>
            <consortium name="Mycorrhizal Genomics Consortium"/>
            <person name="Kohler A."/>
            <person name="Kuo A."/>
            <person name="Nagy L.G."/>
            <person name="Floudas D."/>
            <person name="Copeland A."/>
            <person name="Barry K.W."/>
            <person name="Cichocki N."/>
            <person name="Veneault-Fourrey C."/>
            <person name="LaButti K."/>
            <person name="Lindquist E.A."/>
            <person name="Lipzen A."/>
            <person name="Lundell T."/>
            <person name="Morin E."/>
            <person name="Murat C."/>
            <person name="Riley R."/>
            <person name="Ohm R."/>
            <person name="Sun H."/>
            <person name="Tunlid A."/>
            <person name="Henrissat B."/>
            <person name="Grigoriev I.V."/>
            <person name="Hibbett D.S."/>
            <person name="Martin F."/>
        </authorList>
    </citation>
    <scope>NUCLEOTIDE SEQUENCE [LARGE SCALE GENOMIC DNA]</scope>
    <source>
        <strain evidence="3">UH-Slu-Lm8-n1</strain>
    </source>
</reference>
<feature type="region of interest" description="Disordered" evidence="1">
    <location>
        <begin position="903"/>
        <end position="982"/>
    </location>
</feature>
<dbReference type="OrthoDB" id="3183767at2759"/>
<feature type="compositionally biased region" description="Acidic residues" evidence="1">
    <location>
        <begin position="955"/>
        <end position="965"/>
    </location>
</feature>
<keyword evidence="3" id="KW-1185">Reference proteome</keyword>
<dbReference type="InterPro" id="IPR041078">
    <property type="entry name" value="Plavaka"/>
</dbReference>
<dbReference type="EMBL" id="KN835552">
    <property type="protein sequence ID" value="KIK36181.1"/>
    <property type="molecule type" value="Genomic_DNA"/>
</dbReference>
<feature type="compositionally biased region" description="Acidic residues" evidence="1">
    <location>
        <begin position="972"/>
        <end position="982"/>
    </location>
</feature>
<sequence>MEVERLVNDVMKADNFTLDNFKHFNPNTQMKHFDTSEDNDITGILQWDGWKSTDVKIMVPSKEKNTRGNGHEFSVSGLFYRPLISVIQAAFLERSSKWFHLMPFKCIWKSPVTGEEQHLYDELYTSDAWLQAHDELQKQRRDDNCKLERVIAGLMFWSDATHLTQFGSASAWLVYLFFGNLSKYVCSDPNSGACHPIAFIPSLPASITSFISTFIKRKNFDDLLTHCKRELFHAVWCILLDDEYIHAYENGIVIKCHDGVHRRVYPRIFTYSADYPEKVLLATIHDKGNCPCPRCLTPKSMFNRIGFLCDISQRMNRLRKYFTEKVSKARNMIYTRGAPIKGALVESLLKDVSLVPTVNSFIDRLSPLGFNLFPAIMVDLLHEFELGILKAVLMHLMRLLFAVDPWNIVTIDERFHLIPSFGKGSIRRFPKNVSSMKQRVAQHFEDMLQCTIPAFEGLFPEEHNNIIRVLLFCMAEWHALAKMQLHLDDTLQLLDQSLRRLGTQLRKFSQLTCSAFRTMELPTEVSACYKRQHKGFESQSRMNTTNGTGPRPKSFNLFTYKFHTLGDYVQSIRTYGTTDSYTTQIGEVAHHLIKKFYRMTNKQDVRKQLAKHERRQQQDLNMEEPIETLPELHHHLSDSWVNVINLATLLRDHSSDPVVKDFIPKLKNHILSRMLGLEYDSDEYHFSASDWNELRFIDNLSRVQQPRHFQVNYTTYDVQRDQDLMRPGSNCAVMTLSREEGENAHPFWYALVLRAFRIQVLHTGPQAQNCSSQSVEVLWVRWLGVDPTYRWGLKEARLPKVGFVPETDDNAFGFLNPSLIIRGCHLIPAFSEGRSNALLRHSTSLARFQHETDDWAFFYINIFADWDMFARFVGIGIGHEVQYTSSTIRQHSSEYQEDTLSYEDELPDKEDDVNPVEHDVEDRDIEEDDAEDALEDGESDGNSSEDLDSSTASAEDADIDVDEESDTGRSDDSDDDKDLYKF</sequence>
<dbReference type="HOGENOM" id="CLU_002498_0_1_1"/>
<evidence type="ECO:0000256" key="1">
    <source>
        <dbReference type="SAM" id="MobiDB-lite"/>
    </source>
</evidence>
<dbReference type="STRING" id="930992.A0A0D0A3A0"/>
<dbReference type="InParanoid" id="A0A0D0A3A0"/>
<dbReference type="AlphaFoldDB" id="A0A0D0A3A0"/>
<dbReference type="Pfam" id="PF18759">
    <property type="entry name" value="Plavaka"/>
    <property type="match status" value="1"/>
</dbReference>
<proteinExistence type="predicted"/>